<organism evidence="7 8">
    <name type="scientific">Stephania cephalantha</name>
    <dbReference type="NCBI Taxonomy" id="152367"/>
    <lineage>
        <taxon>Eukaryota</taxon>
        <taxon>Viridiplantae</taxon>
        <taxon>Streptophyta</taxon>
        <taxon>Embryophyta</taxon>
        <taxon>Tracheophyta</taxon>
        <taxon>Spermatophyta</taxon>
        <taxon>Magnoliopsida</taxon>
        <taxon>Ranunculales</taxon>
        <taxon>Menispermaceae</taxon>
        <taxon>Menispermoideae</taxon>
        <taxon>Cissampelideae</taxon>
        <taxon>Stephania</taxon>
    </lineage>
</organism>
<dbReference type="PANTHER" id="PTHR31573">
    <property type="entry name" value="ALPHA-KETOGLUTARATE-DEPENDENT DIOXYGENASE ALKB HOMOLOG 2"/>
    <property type="match status" value="1"/>
</dbReference>
<feature type="compositionally biased region" description="Gly residues" evidence="3">
    <location>
        <begin position="148"/>
        <end position="159"/>
    </location>
</feature>
<dbReference type="GO" id="GO:0006307">
    <property type="term" value="P:DNA alkylation repair"/>
    <property type="evidence" value="ECO:0007669"/>
    <property type="project" value="TreeGrafter"/>
</dbReference>
<comment type="caution">
    <text evidence="7">The sequence shown here is derived from an EMBL/GenBank/DDBJ whole genome shotgun (WGS) entry which is preliminary data.</text>
</comment>
<dbReference type="FunFam" id="2.60.120.590:FF:000015">
    <property type="entry name" value="DNA oxidative demethylase ALKBH2"/>
    <property type="match status" value="1"/>
</dbReference>
<comment type="similarity">
    <text evidence="1">Belongs to the alkB family.</text>
</comment>
<dbReference type="Gene3D" id="2.60.40.420">
    <property type="entry name" value="Cupredoxins - blue copper proteins"/>
    <property type="match status" value="1"/>
</dbReference>
<evidence type="ECO:0000259" key="6">
    <source>
        <dbReference type="PROSITE" id="PS51485"/>
    </source>
</evidence>
<feature type="chain" id="PRO_5042815407" evidence="4">
    <location>
        <begin position="26"/>
        <end position="445"/>
    </location>
</feature>
<evidence type="ECO:0000256" key="1">
    <source>
        <dbReference type="ARBA" id="ARBA00007879"/>
    </source>
</evidence>
<feature type="binding site" evidence="2">
    <location>
        <position position="442"/>
    </location>
    <ligand>
        <name>2-oxoglutarate</name>
        <dbReference type="ChEBI" id="CHEBI:16810"/>
    </ligand>
</feature>
<dbReference type="Pfam" id="PF02298">
    <property type="entry name" value="Cu_bind_like"/>
    <property type="match status" value="1"/>
</dbReference>
<dbReference type="InterPro" id="IPR032852">
    <property type="entry name" value="ALKBH2"/>
</dbReference>
<dbReference type="SUPFAM" id="SSF51197">
    <property type="entry name" value="Clavaminate synthase-like"/>
    <property type="match status" value="1"/>
</dbReference>
<name>A0AAP0HIP2_9MAGN</name>
<proteinExistence type="inferred from homology"/>
<feature type="binding site" evidence="2">
    <location>
        <position position="341"/>
    </location>
    <ligand>
        <name>2-oxoglutarate</name>
        <dbReference type="ChEBI" id="CHEBI:16810"/>
    </ligand>
</feature>
<feature type="binding site" evidence="2">
    <location>
        <position position="424"/>
    </location>
    <ligand>
        <name>2-oxoglutarate</name>
        <dbReference type="ChEBI" id="CHEBI:16810"/>
    </ligand>
</feature>
<dbReference type="PANTHER" id="PTHR31573:SF1">
    <property type="entry name" value="DNA OXIDATIVE DEMETHYLASE ALKBH2"/>
    <property type="match status" value="1"/>
</dbReference>
<feature type="binding site" evidence="2">
    <location>
        <position position="344"/>
    </location>
    <ligand>
        <name>substrate</name>
    </ligand>
</feature>
<gene>
    <name evidence="7" type="ORF">Scep_028990</name>
</gene>
<dbReference type="Proteomes" id="UP001419268">
    <property type="component" value="Unassembled WGS sequence"/>
</dbReference>
<accession>A0AAP0HIP2</accession>
<evidence type="ECO:0000256" key="2">
    <source>
        <dbReference type="PIRSR" id="PIRSR632852-1"/>
    </source>
</evidence>
<dbReference type="Gene3D" id="2.60.120.590">
    <property type="entry name" value="Alpha-ketoglutarate-dependent dioxygenase AlkB-like"/>
    <property type="match status" value="1"/>
</dbReference>
<dbReference type="InterPro" id="IPR027450">
    <property type="entry name" value="AlkB-like"/>
</dbReference>
<evidence type="ECO:0000256" key="4">
    <source>
        <dbReference type="SAM" id="SignalP"/>
    </source>
</evidence>
<dbReference type="AlphaFoldDB" id="A0AAP0HIP2"/>
<dbReference type="GO" id="GO:0035516">
    <property type="term" value="F:broad specificity oxidative DNA demethylase activity"/>
    <property type="evidence" value="ECO:0007669"/>
    <property type="project" value="TreeGrafter"/>
</dbReference>
<sequence>MASKLSNLPPMSALLLIILVSRPQSCPPHFSSTSAVPKAGLGQMGRRRRHTMNGPPRLDFMLETLFVNFKYQNDSVLVVSREDYEECNTKNPVKKFEDGSTMFRFDRYGFFYFISGKPGHCKSGQKLVIRVMVHPEVEPPGLAPAPHSGGGGGGGGGDEWGPPTPNSTVRLPVESYFMTALGGIRRPLKLEFKNIVRPFSMSSKSDELGLKENPNPNSINNVKKQTFDLGKGSEVVYIPRFLGFDESWKWFNYLNKEIPWTRPSIRVFGRSCIQPRDTCYVASEGLPELRYSGYQPHAYSWEDYPPLKQILDAVHEMLPGSNFNSLLLNRYKGGSDYVAWHADDEKLYGSTPEIASVSFGCDREFLLKRKPSKSLTVQATKAKDEEQPARKRVKKSGNDDQHSFTLKHGSLLVMRGYTQRDWLHSVPKRARADAVRINLTFRRVL</sequence>
<reference evidence="7 8" key="1">
    <citation type="submission" date="2024-01" db="EMBL/GenBank/DDBJ databases">
        <title>Genome assemblies of Stephania.</title>
        <authorList>
            <person name="Yang L."/>
        </authorList>
    </citation>
    <scope>NUCLEOTIDE SEQUENCE [LARGE SCALE GENOMIC DNA]</scope>
    <source>
        <strain evidence="7">JXDWG</strain>
        <tissue evidence="7">Leaf</tissue>
    </source>
</reference>
<dbReference type="GO" id="GO:0008198">
    <property type="term" value="F:ferrous iron binding"/>
    <property type="evidence" value="ECO:0007669"/>
    <property type="project" value="TreeGrafter"/>
</dbReference>
<evidence type="ECO:0000313" key="7">
    <source>
        <dbReference type="EMBL" id="KAK9089908.1"/>
    </source>
</evidence>
<feature type="binding site" evidence="2">
    <location>
        <position position="436"/>
    </location>
    <ligand>
        <name>2-oxoglutarate</name>
        <dbReference type="ChEBI" id="CHEBI:16810"/>
    </ligand>
</feature>
<feature type="region of interest" description="Disordered" evidence="3">
    <location>
        <begin position="139"/>
        <end position="165"/>
    </location>
</feature>
<dbReference type="GO" id="GO:0009055">
    <property type="term" value="F:electron transfer activity"/>
    <property type="evidence" value="ECO:0007669"/>
    <property type="project" value="InterPro"/>
</dbReference>
<dbReference type="SUPFAM" id="SSF49503">
    <property type="entry name" value="Cupredoxins"/>
    <property type="match status" value="1"/>
</dbReference>
<evidence type="ECO:0000256" key="3">
    <source>
        <dbReference type="SAM" id="MobiDB-lite"/>
    </source>
</evidence>
<feature type="binding site" evidence="2">
    <location>
        <position position="329"/>
    </location>
    <ligand>
        <name>2-oxoglutarate</name>
        <dbReference type="ChEBI" id="CHEBI:16810"/>
    </ligand>
</feature>
<feature type="binding site" evidence="2">
    <location>
        <position position="331"/>
    </location>
    <ligand>
        <name>2-oxoglutarate</name>
        <dbReference type="ChEBI" id="CHEBI:16810"/>
    </ligand>
</feature>
<evidence type="ECO:0000259" key="5">
    <source>
        <dbReference type="PROSITE" id="PS51471"/>
    </source>
</evidence>
<dbReference type="GO" id="GO:0051747">
    <property type="term" value="F:cytosine C-5 DNA demethylase activity"/>
    <property type="evidence" value="ECO:0007669"/>
    <property type="project" value="TreeGrafter"/>
</dbReference>
<feature type="region of interest" description="Disordered" evidence="3">
    <location>
        <begin position="377"/>
        <end position="402"/>
    </location>
</feature>
<feature type="binding site" evidence="2">
    <location>
        <position position="440"/>
    </location>
    <ligand>
        <name>2-oxoglutarate</name>
        <dbReference type="ChEBI" id="CHEBI:16810"/>
    </ligand>
</feature>
<keyword evidence="8" id="KW-1185">Reference proteome</keyword>
<dbReference type="InterPro" id="IPR003245">
    <property type="entry name" value="Phytocyanin_dom"/>
</dbReference>
<dbReference type="InterPro" id="IPR005123">
    <property type="entry name" value="Oxoglu/Fe-dep_dioxygenase_dom"/>
</dbReference>
<keyword evidence="4" id="KW-0732">Signal</keyword>
<feature type="domain" description="Phytocyanin" evidence="6">
    <location>
        <begin position="1"/>
        <end position="133"/>
    </location>
</feature>
<protein>
    <submittedName>
        <fullName evidence="7">Uncharacterized protein</fullName>
    </submittedName>
</protein>
<dbReference type="PROSITE" id="PS51485">
    <property type="entry name" value="PHYTOCYANIN"/>
    <property type="match status" value="1"/>
</dbReference>
<dbReference type="InterPro" id="IPR037151">
    <property type="entry name" value="AlkB-like_sf"/>
</dbReference>
<dbReference type="Pfam" id="PF13532">
    <property type="entry name" value="2OG-FeII_Oxy_2"/>
    <property type="match status" value="1"/>
</dbReference>
<feature type="signal peptide" evidence="4">
    <location>
        <begin position="1"/>
        <end position="25"/>
    </location>
</feature>
<dbReference type="PROSITE" id="PS51471">
    <property type="entry name" value="FE2OG_OXY"/>
    <property type="match status" value="1"/>
</dbReference>
<dbReference type="InterPro" id="IPR008972">
    <property type="entry name" value="Cupredoxin"/>
</dbReference>
<feature type="binding site" evidence="2">
    <location>
        <begin position="268"/>
        <end position="270"/>
    </location>
    <ligand>
        <name>substrate</name>
    </ligand>
</feature>
<evidence type="ECO:0000313" key="8">
    <source>
        <dbReference type="Proteomes" id="UP001419268"/>
    </source>
</evidence>
<feature type="domain" description="Fe2OG dioxygenase" evidence="5">
    <location>
        <begin position="322"/>
        <end position="445"/>
    </location>
</feature>
<dbReference type="EMBL" id="JBBNAG010000012">
    <property type="protein sequence ID" value="KAK9089908.1"/>
    <property type="molecule type" value="Genomic_DNA"/>
</dbReference>